<dbReference type="Gene3D" id="3.40.50.150">
    <property type="entry name" value="Vaccinia Virus protein VP39"/>
    <property type="match status" value="1"/>
</dbReference>
<evidence type="ECO:0000313" key="2">
    <source>
        <dbReference type="EMBL" id="RZB29291.1"/>
    </source>
</evidence>
<dbReference type="EMBL" id="RPGO01000029">
    <property type="protein sequence ID" value="RZB29291.1"/>
    <property type="molecule type" value="Genomic_DNA"/>
</dbReference>
<gene>
    <name evidence="2" type="ORF">AEth_01259</name>
</gene>
<organism evidence="2 3">
    <name type="scientific">Candidatus Argoarchaeum ethanivorans</name>
    <dbReference type="NCBI Taxonomy" id="2608793"/>
    <lineage>
        <taxon>Archaea</taxon>
        <taxon>Methanobacteriati</taxon>
        <taxon>Methanobacteriota</taxon>
        <taxon>Stenosarchaea group</taxon>
        <taxon>Methanomicrobia</taxon>
        <taxon>Methanosarcinales</taxon>
        <taxon>Methanosarcinales incertae sedis</taxon>
        <taxon>GOM Arc I cluster</taxon>
        <taxon>Candidatus Argoarchaeum</taxon>
    </lineage>
</organism>
<accession>A0A8B3S1T6</accession>
<comment type="caution">
    <text evidence="2">The sequence shown here is derived from an EMBL/GenBank/DDBJ whole genome shotgun (WGS) entry which is preliminary data.</text>
</comment>
<dbReference type="SUPFAM" id="SSF53335">
    <property type="entry name" value="S-adenosyl-L-methionine-dependent methyltransferases"/>
    <property type="match status" value="1"/>
</dbReference>
<dbReference type="GO" id="GO:0003677">
    <property type="term" value="F:DNA binding"/>
    <property type="evidence" value="ECO:0007669"/>
    <property type="project" value="InterPro"/>
</dbReference>
<evidence type="ECO:0000313" key="3">
    <source>
        <dbReference type="Proteomes" id="UP000291831"/>
    </source>
</evidence>
<dbReference type="GO" id="GO:0008170">
    <property type="term" value="F:N-methyltransferase activity"/>
    <property type="evidence" value="ECO:0007669"/>
    <property type="project" value="InterPro"/>
</dbReference>
<dbReference type="InterPro" id="IPR003356">
    <property type="entry name" value="DNA_methylase_A-5"/>
</dbReference>
<proteinExistence type="predicted"/>
<dbReference type="Proteomes" id="UP000291831">
    <property type="component" value="Unassembled WGS sequence"/>
</dbReference>
<reference evidence="3" key="1">
    <citation type="submission" date="2019-01" db="EMBL/GenBank/DDBJ databases">
        <title>Anaerobic oxidation of ethane by archaea from a marine hydrocarbon seep.</title>
        <authorList>
            <person name="Musat F."/>
        </authorList>
    </citation>
    <scope>NUCLEOTIDE SEQUENCE [LARGE SCALE GENOMIC DNA]</scope>
</reference>
<evidence type="ECO:0000259" key="1">
    <source>
        <dbReference type="Pfam" id="PF02384"/>
    </source>
</evidence>
<name>A0A8B3S1T6_9EURY</name>
<dbReference type="Pfam" id="PF02384">
    <property type="entry name" value="N6_Mtase"/>
    <property type="match status" value="1"/>
</dbReference>
<sequence length="109" mass="12159">MKISKRSEQEGILEYADRLSELYATTPTAGIRKKGQVFTPEKVGTFMANLFEIRHDTIRILDPGAGTSVLTAAFCERVLNISKKVSLIIDVYDGVIQTCQIHVNLKSKM</sequence>
<dbReference type="InterPro" id="IPR029063">
    <property type="entry name" value="SAM-dependent_MTases_sf"/>
</dbReference>
<dbReference type="AlphaFoldDB" id="A0A8B3S1T6"/>
<protein>
    <recommendedName>
        <fullName evidence="1">DNA methylase adenine-specific domain-containing protein</fullName>
    </recommendedName>
</protein>
<feature type="domain" description="DNA methylase adenine-specific" evidence="1">
    <location>
        <begin position="32"/>
        <end position="76"/>
    </location>
</feature>